<protein>
    <submittedName>
        <fullName evidence="2">Enamine deaminase RidA, house cleaning of reactive enamine intermediates, YjgF/YER057c/UK114 family</fullName>
    </submittedName>
</protein>
<dbReference type="InterPro" id="IPR006175">
    <property type="entry name" value="YjgF/YER057c/UK114"/>
</dbReference>
<dbReference type="OrthoDB" id="9803101at2"/>
<reference evidence="2 3" key="1">
    <citation type="submission" date="2017-09" db="EMBL/GenBank/DDBJ databases">
        <authorList>
            <person name="Ehlers B."/>
            <person name="Leendertz F.H."/>
        </authorList>
    </citation>
    <scope>NUCLEOTIDE SEQUENCE [LARGE SCALE GENOMIC DNA]</scope>
    <source>
        <strain evidence="2 3">CGMCC 1.12662</strain>
    </source>
</reference>
<dbReference type="Proteomes" id="UP000231655">
    <property type="component" value="Unassembled WGS sequence"/>
</dbReference>
<proteinExistence type="predicted"/>
<sequence>MLDQMITRFGTSARASIATVANGTGYFAVTPEAPYDANLSMPDQARQLFAKAEARLAEIGSSKGQLLFCAIILKDVTEVAAFNAVWDEWVADVAPPARACFEANMANPALKVELIMICTVPQGAPKADV</sequence>
<dbReference type="EMBL" id="PGTD01000016">
    <property type="protein sequence ID" value="PJE28687.1"/>
    <property type="molecule type" value="Genomic_DNA"/>
</dbReference>
<evidence type="ECO:0000313" key="3">
    <source>
        <dbReference type="Proteomes" id="UP000231655"/>
    </source>
</evidence>
<evidence type="ECO:0000313" key="2">
    <source>
        <dbReference type="EMBL" id="SNY48553.1"/>
    </source>
</evidence>
<dbReference type="SUPFAM" id="SSF55298">
    <property type="entry name" value="YjgF-like"/>
    <property type="match status" value="1"/>
</dbReference>
<accession>A0A285IKY5</accession>
<dbReference type="InterPro" id="IPR035709">
    <property type="entry name" value="YoaB-like"/>
</dbReference>
<dbReference type="InterPro" id="IPR035959">
    <property type="entry name" value="RutC-like_sf"/>
</dbReference>
<dbReference type="PANTHER" id="PTHR47328">
    <property type="match status" value="1"/>
</dbReference>
<dbReference type="Pfam" id="PF01042">
    <property type="entry name" value="Ribonuc_L-PSP"/>
    <property type="match status" value="1"/>
</dbReference>
<gene>
    <name evidence="1" type="ORF">CVM39_09420</name>
    <name evidence="2" type="ORF">SAMN06297129_1485</name>
</gene>
<dbReference type="AlphaFoldDB" id="A0A285IKY5"/>
<dbReference type="Proteomes" id="UP000231702">
    <property type="component" value="Unassembled WGS sequence"/>
</dbReference>
<evidence type="ECO:0000313" key="4">
    <source>
        <dbReference type="Proteomes" id="UP000231702"/>
    </source>
</evidence>
<dbReference type="EMBL" id="OBEA01000002">
    <property type="protein sequence ID" value="SNY48553.1"/>
    <property type="molecule type" value="Genomic_DNA"/>
</dbReference>
<organism evidence="2 3">
    <name type="scientific">Pseudooceanicola antarcticus</name>
    <dbReference type="NCBI Taxonomy" id="1247613"/>
    <lineage>
        <taxon>Bacteria</taxon>
        <taxon>Pseudomonadati</taxon>
        <taxon>Pseudomonadota</taxon>
        <taxon>Alphaproteobacteria</taxon>
        <taxon>Rhodobacterales</taxon>
        <taxon>Paracoccaceae</taxon>
        <taxon>Pseudooceanicola</taxon>
    </lineage>
</organism>
<dbReference type="PANTHER" id="PTHR47328:SF1">
    <property type="entry name" value="RUTC FAMILY PROTEIN YOAB"/>
    <property type="match status" value="1"/>
</dbReference>
<dbReference type="RefSeq" id="WP_097145220.1">
    <property type="nucleotide sequence ID" value="NZ_OBEA01000002.1"/>
</dbReference>
<reference evidence="1 4" key="2">
    <citation type="journal article" date="2018" name="Int. J. Syst. Evol. Microbiol.">
        <title>Pseudooceanicola lipolyticus sp. nov., a marine alphaproteobacterium, reclassification of Oceanicola flagellatus as Pseudooceanicola flagellatus comb. nov. and emended description of the genus Pseudooceanicola.</title>
        <authorList>
            <person name="Huang M.-M."/>
            <person name="Guo L.-L."/>
            <person name="Wu Y.-H."/>
            <person name="Lai Q.-L."/>
            <person name="Shao Z.-Z."/>
            <person name="Wang C.-S."/>
            <person name="Wu M."/>
            <person name="Xu X.-W."/>
        </authorList>
    </citation>
    <scope>NUCLEOTIDE SEQUENCE [LARGE SCALE GENOMIC DNA]</scope>
    <source>
        <strain evidence="1 4">Ar-45</strain>
    </source>
</reference>
<evidence type="ECO:0000313" key="1">
    <source>
        <dbReference type="EMBL" id="PJE28687.1"/>
    </source>
</evidence>
<dbReference type="Gene3D" id="3.30.1330.40">
    <property type="entry name" value="RutC-like"/>
    <property type="match status" value="1"/>
</dbReference>
<name>A0A285IKY5_9RHOB</name>
<keyword evidence="4" id="KW-1185">Reference proteome</keyword>